<accession>A0AAD9VH09</accession>
<name>A0AAD9VH09_ACRCE</name>
<dbReference type="EMBL" id="JARQWQ010000001">
    <property type="protein sequence ID" value="KAK2574263.1"/>
    <property type="molecule type" value="Genomic_DNA"/>
</dbReference>
<dbReference type="Proteomes" id="UP001249851">
    <property type="component" value="Unassembled WGS sequence"/>
</dbReference>
<keyword evidence="1" id="KW-1133">Transmembrane helix</keyword>
<keyword evidence="1" id="KW-0812">Transmembrane</keyword>
<comment type="caution">
    <text evidence="2">The sequence shown here is derived from an EMBL/GenBank/DDBJ whole genome shotgun (WGS) entry which is preliminary data.</text>
</comment>
<keyword evidence="1" id="KW-0472">Membrane</keyword>
<protein>
    <submittedName>
        <fullName evidence="2">Uncharacterized protein</fullName>
    </submittedName>
</protein>
<feature type="transmembrane region" description="Helical" evidence="1">
    <location>
        <begin position="12"/>
        <end position="40"/>
    </location>
</feature>
<organism evidence="2 3">
    <name type="scientific">Acropora cervicornis</name>
    <name type="common">Staghorn coral</name>
    <dbReference type="NCBI Taxonomy" id="6130"/>
    <lineage>
        <taxon>Eukaryota</taxon>
        <taxon>Metazoa</taxon>
        <taxon>Cnidaria</taxon>
        <taxon>Anthozoa</taxon>
        <taxon>Hexacorallia</taxon>
        <taxon>Scleractinia</taxon>
        <taxon>Astrocoeniina</taxon>
        <taxon>Acroporidae</taxon>
        <taxon>Acropora</taxon>
    </lineage>
</organism>
<evidence type="ECO:0000256" key="1">
    <source>
        <dbReference type="SAM" id="Phobius"/>
    </source>
</evidence>
<evidence type="ECO:0000313" key="2">
    <source>
        <dbReference type="EMBL" id="KAK2574263.1"/>
    </source>
</evidence>
<reference evidence="2" key="1">
    <citation type="journal article" date="2023" name="G3 (Bethesda)">
        <title>Whole genome assembly and annotation of the endangered Caribbean coral Acropora cervicornis.</title>
        <authorList>
            <person name="Selwyn J.D."/>
            <person name="Vollmer S.V."/>
        </authorList>
    </citation>
    <scope>NUCLEOTIDE SEQUENCE</scope>
    <source>
        <strain evidence="2">K2</strain>
    </source>
</reference>
<dbReference type="AlphaFoldDB" id="A0AAD9VH09"/>
<gene>
    <name evidence="2" type="ORF">P5673_000407</name>
</gene>
<keyword evidence="3" id="KW-1185">Reference proteome</keyword>
<sequence>MSHADYKPQGVILAIFMFILYLVACLSFVMIAKAVSAVFLAAGMISSKKIDVSFDDESDTSYLKAVWRS</sequence>
<reference evidence="2" key="2">
    <citation type="journal article" date="2023" name="Science">
        <title>Genomic signatures of disease resistance in endangered staghorn corals.</title>
        <authorList>
            <person name="Vollmer S.V."/>
            <person name="Selwyn J.D."/>
            <person name="Despard B.A."/>
            <person name="Roesel C.L."/>
        </authorList>
    </citation>
    <scope>NUCLEOTIDE SEQUENCE</scope>
    <source>
        <strain evidence="2">K2</strain>
    </source>
</reference>
<evidence type="ECO:0000313" key="3">
    <source>
        <dbReference type="Proteomes" id="UP001249851"/>
    </source>
</evidence>
<proteinExistence type="predicted"/>